<comment type="caution">
    <text evidence="1">The sequence shown here is derived from an EMBL/GenBank/DDBJ whole genome shotgun (WGS) entry which is preliminary data.</text>
</comment>
<gene>
    <name evidence="1" type="ORF">EZS28_047949</name>
</gene>
<protein>
    <submittedName>
        <fullName evidence="1">Uncharacterized protein</fullName>
    </submittedName>
</protein>
<name>A0A5J4TDM6_9EUKA</name>
<organism evidence="1 2">
    <name type="scientific">Streblomastix strix</name>
    <dbReference type="NCBI Taxonomy" id="222440"/>
    <lineage>
        <taxon>Eukaryota</taxon>
        <taxon>Metamonada</taxon>
        <taxon>Preaxostyla</taxon>
        <taxon>Oxymonadida</taxon>
        <taxon>Streblomastigidae</taxon>
        <taxon>Streblomastix</taxon>
    </lineage>
</organism>
<reference evidence="1 2" key="1">
    <citation type="submission" date="2019-03" db="EMBL/GenBank/DDBJ databases">
        <title>Single cell metagenomics reveals metabolic interactions within the superorganism composed of flagellate Streblomastix strix and complex community of Bacteroidetes bacteria on its surface.</title>
        <authorList>
            <person name="Treitli S.C."/>
            <person name="Kolisko M."/>
            <person name="Husnik F."/>
            <person name="Keeling P."/>
            <person name="Hampl V."/>
        </authorList>
    </citation>
    <scope>NUCLEOTIDE SEQUENCE [LARGE SCALE GENOMIC DNA]</scope>
    <source>
        <strain evidence="1">ST1C</strain>
    </source>
</reference>
<evidence type="ECO:0000313" key="2">
    <source>
        <dbReference type="Proteomes" id="UP000324800"/>
    </source>
</evidence>
<dbReference type="AlphaFoldDB" id="A0A5J4TDM6"/>
<accession>A0A5J4TDM6</accession>
<sequence length="99" mass="11033">VNWQITIPGNRLILQVNLTATAAVDSEETARARINFNGLDNSQADWTQTMQCGDAATQQPIDHQENIKLWIGYSTACGPFQQIAICKHNTKLRETSIYA</sequence>
<proteinExistence type="predicted"/>
<evidence type="ECO:0000313" key="1">
    <source>
        <dbReference type="EMBL" id="KAA6356524.1"/>
    </source>
</evidence>
<dbReference type="EMBL" id="SNRW01032837">
    <property type="protein sequence ID" value="KAA6356524.1"/>
    <property type="molecule type" value="Genomic_DNA"/>
</dbReference>
<dbReference type="Proteomes" id="UP000324800">
    <property type="component" value="Unassembled WGS sequence"/>
</dbReference>
<feature type="non-terminal residue" evidence="1">
    <location>
        <position position="1"/>
    </location>
</feature>